<reference evidence="1" key="1">
    <citation type="submission" date="2021-08" db="EMBL/GenBank/DDBJ databases">
        <title>Prevotella lacticifex sp. nov., isolated from rumen of cow.</title>
        <authorList>
            <person name="Shinkai T."/>
            <person name="Ikeyama N."/>
            <person name="Kumagai M."/>
            <person name="Ohmori H."/>
            <person name="Sakamoto M."/>
            <person name="Ohkuma M."/>
            <person name="Mitsumori M."/>
        </authorList>
    </citation>
    <scope>NUCLEOTIDE SEQUENCE</scope>
    <source>
        <strain evidence="1">JCM 8259</strain>
    </source>
</reference>
<accession>A0AA37I1A6</accession>
<dbReference type="Proteomes" id="UP000887097">
    <property type="component" value="Unassembled WGS sequence"/>
</dbReference>
<proteinExistence type="predicted"/>
<dbReference type="EMBL" id="BPTT01000001">
    <property type="protein sequence ID" value="GJG32288.1"/>
    <property type="molecule type" value="Genomic_DNA"/>
</dbReference>
<gene>
    <name evidence="1" type="ORF">PRMUPPPA20_03970</name>
</gene>
<sequence length="100" mass="12022">MGKRKVRNDDYINSFPISEVWGTYHYLAREIAPRLKAFKALDKHGWPEDFESQEDWNKAIQKMIDAFDLVKYYSPSYEEDIRIVEQGVELFCKYYRDLSD</sequence>
<evidence type="ECO:0000313" key="1">
    <source>
        <dbReference type="EMBL" id="GJG32288.1"/>
    </source>
</evidence>
<name>A0AA37I1A6_XYLRU</name>
<protein>
    <submittedName>
        <fullName evidence="1">Uncharacterized protein</fullName>
    </submittedName>
</protein>
<evidence type="ECO:0000313" key="2">
    <source>
        <dbReference type="Proteomes" id="UP000887097"/>
    </source>
</evidence>
<organism evidence="1 2">
    <name type="scientific">Xylanibacter ruminicola</name>
    <name type="common">Prevotella ruminicola</name>
    <dbReference type="NCBI Taxonomy" id="839"/>
    <lineage>
        <taxon>Bacteria</taxon>
        <taxon>Pseudomonadati</taxon>
        <taxon>Bacteroidota</taxon>
        <taxon>Bacteroidia</taxon>
        <taxon>Bacteroidales</taxon>
        <taxon>Prevotellaceae</taxon>
        <taxon>Xylanibacter</taxon>
    </lineage>
</organism>
<dbReference type="GeneID" id="31502351"/>
<comment type="caution">
    <text evidence="1">The sequence shown here is derived from an EMBL/GenBank/DDBJ whole genome shotgun (WGS) entry which is preliminary data.</text>
</comment>
<dbReference type="RefSeq" id="WP_041386393.1">
    <property type="nucleotide sequence ID" value="NZ_BPTT01000001.1"/>
</dbReference>
<dbReference type="AlphaFoldDB" id="A0AA37I1A6"/>